<reference evidence="4 5" key="1">
    <citation type="submission" date="2023-03" db="EMBL/GenBank/DDBJ databases">
        <title>Bacillus Genome Sequencing.</title>
        <authorList>
            <person name="Dunlap C."/>
        </authorList>
    </citation>
    <scope>NUCLEOTIDE SEQUENCE [LARGE SCALE GENOMIC DNA]</scope>
    <source>
        <strain evidence="4 5">BD-525</strain>
    </source>
</reference>
<protein>
    <submittedName>
        <fullName evidence="4">S-layer homology domain-containing protein</fullName>
    </submittedName>
</protein>
<keyword evidence="2" id="KW-0732">Signal</keyword>
<feature type="signal peptide" evidence="2">
    <location>
        <begin position="1"/>
        <end position="25"/>
    </location>
</feature>
<feature type="region of interest" description="Disordered" evidence="1">
    <location>
        <begin position="294"/>
        <end position="315"/>
    </location>
</feature>
<evidence type="ECO:0000313" key="5">
    <source>
        <dbReference type="Proteomes" id="UP001344632"/>
    </source>
</evidence>
<evidence type="ECO:0000259" key="3">
    <source>
        <dbReference type="PROSITE" id="PS51272"/>
    </source>
</evidence>
<gene>
    <name evidence="4" type="ORF">P4H66_11255</name>
</gene>
<dbReference type="Pfam" id="PF00395">
    <property type="entry name" value="SLH"/>
    <property type="match status" value="2"/>
</dbReference>
<dbReference type="RefSeq" id="WP_326088140.1">
    <property type="nucleotide sequence ID" value="NZ_JARLKZ010000006.1"/>
</dbReference>
<dbReference type="InterPro" id="IPR025748">
    <property type="entry name" value="PrcB_C_dom"/>
</dbReference>
<sequence length="315" mass="34116">MRNIKKTAVALLAACSLAAATSAYAFSDIKDTHEEKIAADLQSKGIIQGVSADRFAPSDKLTAAQGIQILVKAMDFKAVNGKSGADNIPPDAWYAKAAGIAQDNGLPVGSIKDWNAKLTKEQFALLLYTAVTATAGTYPSVQMLMPVADDDQIQSEAKMAVQFLLLSGIAGLDGQNRFHPQQNITRMEAAEMTYNALQYIQKHNDQQDPGESEDELSVQIEKIDDQVNKIVISKPGMPNPGYGISIDRIDFLTGQKAVAYYHFTTPEPGKMYPQVISTAKASFYLDSKYKVSVKRTPGEDGPPISIPGIDKTLLK</sequence>
<feature type="chain" id="PRO_5046316090" evidence="2">
    <location>
        <begin position="26"/>
        <end position="315"/>
    </location>
</feature>
<dbReference type="EMBL" id="JARLKZ010000006">
    <property type="protein sequence ID" value="MEC0240429.1"/>
    <property type="molecule type" value="Genomic_DNA"/>
</dbReference>
<feature type="domain" description="SLH" evidence="3">
    <location>
        <begin position="144"/>
        <end position="207"/>
    </location>
</feature>
<comment type="caution">
    <text evidence="4">The sequence shown here is derived from an EMBL/GenBank/DDBJ whole genome shotgun (WGS) entry which is preliminary data.</text>
</comment>
<feature type="domain" description="SLH" evidence="3">
    <location>
        <begin position="21"/>
        <end position="84"/>
    </location>
</feature>
<dbReference type="Pfam" id="PF14343">
    <property type="entry name" value="PrcB_C"/>
    <property type="match status" value="1"/>
</dbReference>
<proteinExistence type="predicted"/>
<dbReference type="InterPro" id="IPR001119">
    <property type="entry name" value="SLH_dom"/>
</dbReference>
<keyword evidence="5" id="KW-1185">Reference proteome</keyword>
<evidence type="ECO:0000313" key="4">
    <source>
        <dbReference type="EMBL" id="MEC0240429.1"/>
    </source>
</evidence>
<organism evidence="4 5">
    <name type="scientific">Paenibacillus dokdonensis</name>
    <dbReference type="NCBI Taxonomy" id="2567944"/>
    <lineage>
        <taxon>Bacteria</taxon>
        <taxon>Bacillati</taxon>
        <taxon>Bacillota</taxon>
        <taxon>Bacilli</taxon>
        <taxon>Bacillales</taxon>
        <taxon>Paenibacillaceae</taxon>
        <taxon>Paenibacillus</taxon>
    </lineage>
</organism>
<accession>A0ABU6GL17</accession>
<evidence type="ECO:0000256" key="2">
    <source>
        <dbReference type="SAM" id="SignalP"/>
    </source>
</evidence>
<name>A0ABU6GL17_9BACL</name>
<dbReference type="PROSITE" id="PS51272">
    <property type="entry name" value="SLH"/>
    <property type="match status" value="2"/>
</dbReference>
<dbReference type="Proteomes" id="UP001344632">
    <property type="component" value="Unassembled WGS sequence"/>
</dbReference>
<evidence type="ECO:0000256" key="1">
    <source>
        <dbReference type="SAM" id="MobiDB-lite"/>
    </source>
</evidence>